<evidence type="ECO:0000313" key="2">
    <source>
        <dbReference type="Proteomes" id="UP001500751"/>
    </source>
</evidence>
<reference evidence="2" key="1">
    <citation type="journal article" date="2019" name="Int. J. Syst. Evol. Microbiol.">
        <title>The Global Catalogue of Microorganisms (GCM) 10K type strain sequencing project: providing services to taxonomists for standard genome sequencing and annotation.</title>
        <authorList>
            <consortium name="The Broad Institute Genomics Platform"/>
            <consortium name="The Broad Institute Genome Sequencing Center for Infectious Disease"/>
            <person name="Wu L."/>
            <person name="Ma J."/>
        </authorList>
    </citation>
    <scope>NUCLEOTIDE SEQUENCE [LARGE SCALE GENOMIC DNA]</scope>
    <source>
        <strain evidence="2">JCM 16014</strain>
    </source>
</reference>
<comment type="caution">
    <text evidence="1">The sequence shown here is derived from an EMBL/GenBank/DDBJ whole genome shotgun (WGS) entry which is preliminary data.</text>
</comment>
<keyword evidence="2" id="KW-1185">Reference proteome</keyword>
<gene>
    <name evidence="1" type="ORF">GCM10009839_72400</name>
</gene>
<dbReference type="EMBL" id="BAAAQN010000057">
    <property type="protein sequence ID" value="GAA2053909.1"/>
    <property type="molecule type" value="Genomic_DNA"/>
</dbReference>
<accession>A0ABP5GTM8</accession>
<evidence type="ECO:0000313" key="1">
    <source>
        <dbReference type="EMBL" id="GAA2053909.1"/>
    </source>
</evidence>
<organism evidence="1 2">
    <name type="scientific">Catenulispora yoronensis</name>
    <dbReference type="NCBI Taxonomy" id="450799"/>
    <lineage>
        <taxon>Bacteria</taxon>
        <taxon>Bacillati</taxon>
        <taxon>Actinomycetota</taxon>
        <taxon>Actinomycetes</taxon>
        <taxon>Catenulisporales</taxon>
        <taxon>Catenulisporaceae</taxon>
        <taxon>Catenulispora</taxon>
    </lineage>
</organism>
<sequence length="204" mass="22532">MGLDYSYEIFLPARNIPRALGELAKLLPPGRGEPALALTLPGGEQLLIPFTSHFKRDPVDCSTGRNLELDTVLLFEVDEAVRGYHVASNAKREQAGLSALELDESGRAAIGYIYLTARFSPKLHPHYASLQFTAATSDMSRLFECSGSVRKTFTALARDSDAVYCLLDTETDTFQICWLNGRETEETVLAPPRTANVTTWFEQG</sequence>
<protein>
    <submittedName>
        <fullName evidence="1">Uncharacterized protein</fullName>
    </submittedName>
</protein>
<name>A0ABP5GTM8_9ACTN</name>
<dbReference type="RefSeq" id="WP_344670212.1">
    <property type="nucleotide sequence ID" value="NZ_BAAAQN010000057.1"/>
</dbReference>
<proteinExistence type="predicted"/>
<dbReference type="Proteomes" id="UP001500751">
    <property type="component" value="Unassembled WGS sequence"/>
</dbReference>